<protein>
    <submittedName>
        <fullName evidence="9">Cytochrome P450</fullName>
    </submittedName>
</protein>
<name>A0ABX1R981_9PSEU</name>
<comment type="similarity">
    <text evidence="2 8">Belongs to the cytochrome P450 family.</text>
</comment>
<comment type="caution">
    <text evidence="9">The sequence shown here is derived from an EMBL/GenBank/DDBJ whole genome shotgun (WGS) entry which is preliminary data.</text>
</comment>
<keyword evidence="10" id="KW-1185">Reference proteome</keyword>
<dbReference type="PANTHER" id="PTHR46696:SF5">
    <property type="entry name" value="CYTOCHROME P450 BJ-1"/>
    <property type="match status" value="1"/>
</dbReference>
<gene>
    <name evidence="9" type="ORF">HF577_05620</name>
</gene>
<reference evidence="9 10" key="1">
    <citation type="submission" date="2020-04" db="EMBL/GenBank/DDBJ databases">
        <authorList>
            <person name="Klaysubun C."/>
            <person name="Duangmal K."/>
            <person name="Lipun K."/>
        </authorList>
    </citation>
    <scope>NUCLEOTIDE SEQUENCE [LARGE SCALE GENOMIC DNA]</scope>
    <source>
        <strain evidence="9 10">JCM 11839</strain>
    </source>
</reference>
<evidence type="ECO:0000256" key="5">
    <source>
        <dbReference type="ARBA" id="ARBA00023002"/>
    </source>
</evidence>
<dbReference type="Proteomes" id="UP001296706">
    <property type="component" value="Unassembled WGS sequence"/>
</dbReference>
<keyword evidence="3 8" id="KW-0349">Heme</keyword>
<dbReference type="Pfam" id="PF00067">
    <property type="entry name" value="p450"/>
    <property type="match status" value="2"/>
</dbReference>
<keyword evidence="7 8" id="KW-0503">Monooxygenase</keyword>
<evidence type="ECO:0000256" key="3">
    <source>
        <dbReference type="ARBA" id="ARBA00022617"/>
    </source>
</evidence>
<dbReference type="PANTHER" id="PTHR46696">
    <property type="entry name" value="P450, PUTATIVE (EUROFUNG)-RELATED"/>
    <property type="match status" value="1"/>
</dbReference>
<dbReference type="PROSITE" id="PS00086">
    <property type="entry name" value="CYTOCHROME_P450"/>
    <property type="match status" value="1"/>
</dbReference>
<keyword evidence="6 8" id="KW-0408">Iron</keyword>
<dbReference type="Gene3D" id="1.10.630.10">
    <property type="entry name" value="Cytochrome P450"/>
    <property type="match status" value="1"/>
</dbReference>
<dbReference type="RefSeq" id="WP_169394649.1">
    <property type="nucleotide sequence ID" value="NZ_BAAAJH010000017.1"/>
</dbReference>
<evidence type="ECO:0000313" key="9">
    <source>
        <dbReference type="EMBL" id="NMH76582.1"/>
    </source>
</evidence>
<keyword evidence="5 8" id="KW-0560">Oxidoreductase</keyword>
<dbReference type="EMBL" id="JAAXKY010000010">
    <property type="protein sequence ID" value="NMH76582.1"/>
    <property type="molecule type" value="Genomic_DNA"/>
</dbReference>
<dbReference type="InterPro" id="IPR036396">
    <property type="entry name" value="Cyt_P450_sf"/>
</dbReference>
<dbReference type="InterPro" id="IPR017972">
    <property type="entry name" value="Cyt_P450_CS"/>
</dbReference>
<keyword evidence="4 8" id="KW-0479">Metal-binding</keyword>
<comment type="cofactor">
    <cofactor evidence="1">
        <name>heme</name>
        <dbReference type="ChEBI" id="CHEBI:30413"/>
    </cofactor>
</comment>
<dbReference type="PRINTS" id="PR00385">
    <property type="entry name" value="P450"/>
</dbReference>
<evidence type="ECO:0000256" key="1">
    <source>
        <dbReference type="ARBA" id="ARBA00001971"/>
    </source>
</evidence>
<dbReference type="InterPro" id="IPR002397">
    <property type="entry name" value="Cyt_P450_B"/>
</dbReference>
<evidence type="ECO:0000313" key="10">
    <source>
        <dbReference type="Proteomes" id="UP001296706"/>
    </source>
</evidence>
<organism evidence="9 10">
    <name type="scientific">Pseudonocardia xinjiangensis</name>
    <dbReference type="NCBI Taxonomy" id="75289"/>
    <lineage>
        <taxon>Bacteria</taxon>
        <taxon>Bacillati</taxon>
        <taxon>Actinomycetota</taxon>
        <taxon>Actinomycetes</taxon>
        <taxon>Pseudonocardiales</taxon>
        <taxon>Pseudonocardiaceae</taxon>
        <taxon>Pseudonocardia</taxon>
    </lineage>
</organism>
<dbReference type="SUPFAM" id="SSF48264">
    <property type="entry name" value="Cytochrome P450"/>
    <property type="match status" value="1"/>
</dbReference>
<evidence type="ECO:0000256" key="6">
    <source>
        <dbReference type="ARBA" id="ARBA00023004"/>
    </source>
</evidence>
<sequence>MGGVRGRIIGLLARRRLGRRRAGGGSPDALLSMLPGSALVPLQRIGLDPVEALGALREDEPVSQLKLPFGLRAWLVTGYEESKAVLGAGSAFSNDFTNLVGTVGITADQNPGGLGFTDPPAHTRLRRMLTPEFTGHRLRRLGPRIEAIVAGQLDEMAGIAESDGVVDILQSFALPIPSLTICELLGVPYSDRADFQRLSTTRFDLLGGVTGTIGAISESMEYLLGIVEKQRVAPGDGLLGMLVREHGDDISDHELAGLADGLLTGGLETTASMLALGTIVLLQQQESRIAVRDDDSAIEPFVDELLRYLTVVQVAFPRFAKEEIQIGGRTIAKGDIVLCSLSGANRDGHGLDRFDPTRDARPHLAFGYGLHRCIGAELARMELRAAYPALLRRFPDITLAKDPGDLSFRKLSFVFGVDALPVTLH</sequence>
<dbReference type="PRINTS" id="PR00359">
    <property type="entry name" value="BP450"/>
</dbReference>
<dbReference type="InterPro" id="IPR001128">
    <property type="entry name" value="Cyt_P450"/>
</dbReference>
<evidence type="ECO:0000256" key="7">
    <source>
        <dbReference type="ARBA" id="ARBA00023033"/>
    </source>
</evidence>
<proteinExistence type="inferred from homology"/>
<evidence type="ECO:0000256" key="4">
    <source>
        <dbReference type="ARBA" id="ARBA00022723"/>
    </source>
</evidence>
<accession>A0ABX1R981</accession>
<evidence type="ECO:0000256" key="2">
    <source>
        <dbReference type="ARBA" id="ARBA00010617"/>
    </source>
</evidence>
<dbReference type="CDD" id="cd11030">
    <property type="entry name" value="CYP105-like"/>
    <property type="match status" value="1"/>
</dbReference>
<evidence type="ECO:0000256" key="8">
    <source>
        <dbReference type="RuleBase" id="RU000461"/>
    </source>
</evidence>